<proteinExistence type="inferred from homology"/>
<keyword evidence="3" id="KW-0378">Hydrolase</keyword>
<evidence type="ECO:0000256" key="1">
    <source>
        <dbReference type="ARBA" id="ARBA00010541"/>
    </source>
</evidence>
<dbReference type="InterPro" id="IPR001478">
    <property type="entry name" value="PDZ"/>
</dbReference>
<keyword evidence="4" id="KW-1133">Transmembrane helix</keyword>
<accession>D5Q7J8</accession>
<dbReference type="InterPro" id="IPR043504">
    <property type="entry name" value="Peptidase_S1_PA_chymotrypsin"/>
</dbReference>
<dbReference type="GO" id="GO:0006508">
    <property type="term" value="P:proteolysis"/>
    <property type="evidence" value="ECO:0007669"/>
    <property type="project" value="UniProtKB-KW"/>
</dbReference>
<dbReference type="PANTHER" id="PTHR43343:SF3">
    <property type="entry name" value="PROTEASE DO-LIKE 8, CHLOROPLASTIC"/>
    <property type="match status" value="1"/>
</dbReference>
<comment type="similarity">
    <text evidence="1">Belongs to the peptidase S1C family.</text>
</comment>
<feature type="transmembrane region" description="Helical" evidence="4">
    <location>
        <begin position="46"/>
        <end position="68"/>
    </location>
</feature>
<name>D5Q7J8_CLODI</name>
<evidence type="ECO:0000256" key="4">
    <source>
        <dbReference type="SAM" id="Phobius"/>
    </source>
</evidence>
<dbReference type="EMBL" id="ADNX01000076">
    <property type="protein sequence ID" value="EFH06112.1"/>
    <property type="molecule type" value="Genomic_DNA"/>
</dbReference>
<dbReference type="Proteomes" id="UP000003227">
    <property type="component" value="Unassembled WGS sequence"/>
</dbReference>
<dbReference type="InterPro" id="IPR051201">
    <property type="entry name" value="Chloro_Bact_Ser_Proteases"/>
</dbReference>
<dbReference type="SUPFAM" id="SSF50494">
    <property type="entry name" value="Trypsin-like serine proteases"/>
    <property type="match status" value="1"/>
</dbReference>
<dbReference type="PANTHER" id="PTHR43343">
    <property type="entry name" value="PEPTIDASE S12"/>
    <property type="match status" value="1"/>
</dbReference>
<comment type="caution">
    <text evidence="6">The sequence shown here is derived from an EMBL/GenBank/DDBJ whole genome shotgun (WGS) entry which is preliminary data.</text>
</comment>
<sequence length="397" mass="42192">MKSSKRSLLKIDDFIFFMKNWEKYILIIYIILDREWYEMSRRKKGISLVILVAIISSILSSFLTIILVKDNLVGKSTGSSTPIIVNDDGKSQNIYQAVAEKATPSVVGITTTSVDTNNMFAIPTETQGVGTGIIVDSNGYILTNSHVISDGQATSVNVLFNDGSTTSGKVVWFDQQLDLAIVKVDKTGLTPAEFADSDKVKVGDISIAIGNPLGLDFQKTVTQGIISGLDRTIQTEKTTMTGLLQTDASINAGNSGGPLLNQKGQVIGINTAKASKAEGLGFAIPINTAKSIVEEVIKTGKYEKVTLGIKGTDVSNYEAATGTKLSTDKGVYVAEVISGSSAEKAGVKVGDIITKVGDTDITGMNDLNKKLYTLSKGASTKITVNRGGKAVTINVNF</sequence>
<dbReference type="InterPro" id="IPR001940">
    <property type="entry name" value="Peptidase_S1C"/>
</dbReference>
<dbReference type="Gene3D" id="2.40.10.10">
    <property type="entry name" value="Trypsin-like serine proteases"/>
    <property type="match status" value="2"/>
</dbReference>
<keyword evidence="2" id="KW-0645">Protease</keyword>
<feature type="domain" description="PDZ" evidence="5">
    <location>
        <begin position="296"/>
        <end position="388"/>
    </location>
</feature>
<dbReference type="SMART" id="SM00228">
    <property type="entry name" value="PDZ"/>
    <property type="match status" value="1"/>
</dbReference>
<evidence type="ECO:0000259" key="5">
    <source>
        <dbReference type="PROSITE" id="PS50106"/>
    </source>
</evidence>
<dbReference type="GO" id="GO:0004252">
    <property type="term" value="F:serine-type endopeptidase activity"/>
    <property type="evidence" value="ECO:0007669"/>
    <property type="project" value="InterPro"/>
</dbReference>
<evidence type="ECO:0000256" key="2">
    <source>
        <dbReference type="ARBA" id="ARBA00022670"/>
    </source>
</evidence>
<evidence type="ECO:0000313" key="7">
    <source>
        <dbReference type="Proteomes" id="UP000003227"/>
    </source>
</evidence>
<protein>
    <submittedName>
        <fullName evidence="6">Trypsin</fullName>
    </submittedName>
</protein>
<dbReference type="PROSITE" id="PS50106">
    <property type="entry name" value="PDZ"/>
    <property type="match status" value="1"/>
</dbReference>
<evidence type="ECO:0000313" key="6">
    <source>
        <dbReference type="EMBL" id="EFH06112.1"/>
    </source>
</evidence>
<dbReference type="SUPFAM" id="SSF50156">
    <property type="entry name" value="PDZ domain-like"/>
    <property type="match status" value="1"/>
</dbReference>
<keyword evidence="4" id="KW-0812">Transmembrane</keyword>
<keyword evidence="4" id="KW-0472">Membrane</keyword>
<dbReference type="InterPro" id="IPR036034">
    <property type="entry name" value="PDZ_sf"/>
</dbReference>
<dbReference type="HOGENOM" id="CLU_020120_0_0_9"/>
<dbReference type="InterPro" id="IPR009003">
    <property type="entry name" value="Peptidase_S1_PA"/>
</dbReference>
<gene>
    <name evidence="6" type="ORF">HMPREF0220_2882</name>
</gene>
<organism evidence="6 7">
    <name type="scientific">Clostridioides difficile NAP08</name>
    <dbReference type="NCBI Taxonomy" id="525259"/>
    <lineage>
        <taxon>Bacteria</taxon>
        <taxon>Bacillati</taxon>
        <taxon>Bacillota</taxon>
        <taxon>Clostridia</taxon>
        <taxon>Peptostreptococcales</taxon>
        <taxon>Peptostreptococcaceae</taxon>
        <taxon>Clostridioides</taxon>
    </lineage>
</organism>
<reference evidence="6 7" key="1">
    <citation type="submission" date="2010-05" db="EMBL/GenBank/DDBJ databases">
        <authorList>
            <person name="Qin X."/>
            <person name="Bachman B."/>
            <person name="Battles P."/>
            <person name="Bell A."/>
            <person name="Bess C."/>
            <person name="Bickham C."/>
            <person name="Chaboub L."/>
            <person name="Chen D."/>
            <person name="Coyle M."/>
            <person name="Deiros D.R."/>
            <person name="Dinh H."/>
            <person name="Forbes L."/>
            <person name="Fowler G."/>
            <person name="Francisco L."/>
            <person name="Fu Q."/>
            <person name="Gubbala S."/>
            <person name="Hale W."/>
            <person name="Han Y."/>
            <person name="Hemphill L."/>
            <person name="Highlander S.K."/>
            <person name="Hirani K."/>
            <person name="Hogues M."/>
            <person name="Jackson L."/>
            <person name="Jakkamsetti A."/>
            <person name="Javaid M."/>
            <person name="Jiang H."/>
            <person name="Korchina V."/>
            <person name="Kovar C."/>
            <person name="Lara F."/>
            <person name="Lee S."/>
            <person name="Mata R."/>
            <person name="Mathew T."/>
            <person name="Moen C."/>
            <person name="Morales K."/>
            <person name="Munidasa M."/>
            <person name="Nazareth L."/>
            <person name="Ngo R."/>
            <person name="Nguyen L."/>
            <person name="Okwuonu G."/>
            <person name="Ongeri F."/>
            <person name="Patil S."/>
            <person name="Petrosino J."/>
            <person name="Pham C."/>
            <person name="Pham P."/>
            <person name="Pu L.-L."/>
            <person name="Puazo M."/>
            <person name="Raj R."/>
            <person name="Reid J."/>
            <person name="Rouhana J."/>
            <person name="Saada N."/>
            <person name="Shang Y."/>
            <person name="Simmons D."/>
            <person name="Thornton R."/>
            <person name="Warren J."/>
            <person name="Weissenberger G."/>
            <person name="Zhang J."/>
            <person name="Zhang L."/>
            <person name="Zhou C."/>
            <person name="Zhu D."/>
            <person name="Muzny D."/>
            <person name="Worley K."/>
            <person name="Gibbs R."/>
        </authorList>
    </citation>
    <scope>NUCLEOTIDE SEQUENCE [LARGE SCALE GENOMIC DNA]</scope>
    <source>
        <strain evidence="6 7">NAP08</strain>
    </source>
</reference>
<dbReference type="Pfam" id="PF13365">
    <property type="entry name" value="Trypsin_2"/>
    <property type="match status" value="1"/>
</dbReference>
<dbReference type="PRINTS" id="PR00834">
    <property type="entry name" value="PROTEASES2C"/>
</dbReference>
<dbReference type="AlphaFoldDB" id="D5Q7J8"/>
<dbReference type="Gene3D" id="2.30.42.10">
    <property type="match status" value="1"/>
</dbReference>
<dbReference type="Pfam" id="PF13180">
    <property type="entry name" value="PDZ_2"/>
    <property type="match status" value="1"/>
</dbReference>
<evidence type="ECO:0000256" key="3">
    <source>
        <dbReference type="ARBA" id="ARBA00022801"/>
    </source>
</evidence>